<accession>A0AB34XX86</accession>
<dbReference type="GO" id="GO:0016757">
    <property type="term" value="F:glycosyltransferase activity"/>
    <property type="evidence" value="ECO:0007669"/>
    <property type="project" value="UniProtKB-KW"/>
</dbReference>
<organism evidence="1 2">
    <name type="scientific">Lactiplantibacillus plantarum</name>
    <name type="common">Lactobacillus plantarum</name>
    <dbReference type="NCBI Taxonomy" id="1590"/>
    <lineage>
        <taxon>Bacteria</taxon>
        <taxon>Bacillati</taxon>
        <taxon>Bacillota</taxon>
        <taxon>Bacilli</taxon>
        <taxon>Lactobacillales</taxon>
        <taxon>Lactobacillaceae</taxon>
        <taxon>Lactiplantibacillus</taxon>
    </lineage>
</organism>
<evidence type="ECO:0000313" key="1">
    <source>
        <dbReference type="EMBL" id="KZU02024.1"/>
    </source>
</evidence>
<gene>
    <name evidence="1" type="ORF">Nizo2260_2580</name>
</gene>
<dbReference type="SUPFAM" id="SSF54675">
    <property type="entry name" value="Nicotinate/Quinolinate PRTase N-terminal domain-like"/>
    <property type="match status" value="1"/>
</dbReference>
<protein>
    <submittedName>
        <fullName evidence="1">Nicotinate phosphoribosyltransferase</fullName>
    </submittedName>
</protein>
<keyword evidence="1" id="KW-0328">Glycosyltransferase</keyword>
<keyword evidence="1" id="KW-0808">Transferase</keyword>
<sequence>MTITGPLEQAQLLETLVLNIVNHQSLIATKARRLSYAAARSTK</sequence>
<proteinExistence type="predicted"/>
<dbReference type="Proteomes" id="UP000076989">
    <property type="component" value="Unassembled WGS sequence"/>
</dbReference>
<comment type="caution">
    <text evidence="1">The sequence shown here is derived from an EMBL/GenBank/DDBJ whole genome shotgun (WGS) entry which is preliminary data.</text>
</comment>
<dbReference type="EMBL" id="LUWI01000031">
    <property type="protein sequence ID" value="KZU02024.1"/>
    <property type="molecule type" value="Genomic_DNA"/>
</dbReference>
<dbReference type="Gene3D" id="3.20.140.10">
    <property type="entry name" value="nicotinate phosphoribosyltransferase"/>
    <property type="match status" value="1"/>
</dbReference>
<reference evidence="1 2" key="1">
    <citation type="submission" date="2016-03" db="EMBL/GenBank/DDBJ databases">
        <title>Comparative genomics of 54 Lactobacillus plantarum strains reveals genomic uncoupling from niche constraints.</title>
        <authorList>
            <person name="Martino M.E."/>
        </authorList>
    </citation>
    <scope>NUCLEOTIDE SEQUENCE [LARGE SCALE GENOMIC DNA]</scope>
    <source>
        <strain evidence="1 2">Nizo2260</strain>
    </source>
</reference>
<evidence type="ECO:0000313" key="2">
    <source>
        <dbReference type="Proteomes" id="UP000076989"/>
    </source>
</evidence>
<dbReference type="AlphaFoldDB" id="A0AB34XX86"/>
<name>A0AB34XX86_LACPN</name>